<comment type="subcellular location">
    <subcellularLocation>
        <location evidence="1 4">Bacterial flagellum basal body</location>
    </subcellularLocation>
</comment>
<comment type="similarity">
    <text evidence="2 4">Belongs to the FliE family.</text>
</comment>
<dbReference type="EMBL" id="FTOC01000001">
    <property type="protein sequence ID" value="SIS37659.1"/>
    <property type="molecule type" value="Genomic_DNA"/>
</dbReference>
<dbReference type="GO" id="GO:0003774">
    <property type="term" value="F:cytoskeletal motor activity"/>
    <property type="evidence" value="ECO:0007669"/>
    <property type="project" value="InterPro"/>
</dbReference>
<proteinExistence type="inferred from homology"/>
<gene>
    <name evidence="4" type="primary">fliE</name>
    <name evidence="6" type="ORF">SAMN05421687_101413</name>
</gene>
<dbReference type="GO" id="GO:0005198">
    <property type="term" value="F:structural molecule activity"/>
    <property type="evidence" value="ECO:0007669"/>
    <property type="project" value="UniProtKB-UniRule"/>
</dbReference>
<reference evidence="7" key="1">
    <citation type="submission" date="2017-01" db="EMBL/GenBank/DDBJ databases">
        <authorList>
            <person name="Varghese N."/>
            <person name="Submissions S."/>
        </authorList>
    </citation>
    <scope>NUCLEOTIDE SEQUENCE [LARGE SCALE GENOMIC DNA]</scope>
    <source>
        <strain evidence="7">DSM 23127</strain>
    </source>
</reference>
<keyword evidence="3 4" id="KW-0975">Bacterial flagellum</keyword>
<dbReference type="GO" id="GO:0071973">
    <property type="term" value="P:bacterial-type flagellum-dependent cell motility"/>
    <property type="evidence" value="ECO:0007669"/>
    <property type="project" value="InterPro"/>
</dbReference>
<dbReference type="NCBIfam" id="TIGR00205">
    <property type="entry name" value="fliE"/>
    <property type="match status" value="1"/>
</dbReference>
<dbReference type="OrthoDB" id="9812413at2"/>
<dbReference type="Pfam" id="PF02049">
    <property type="entry name" value="FliE"/>
    <property type="match status" value="1"/>
</dbReference>
<keyword evidence="6" id="KW-0966">Cell projection</keyword>
<keyword evidence="6" id="KW-0969">Cilium</keyword>
<dbReference type="Proteomes" id="UP000187608">
    <property type="component" value="Unassembled WGS sequence"/>
</dbReference>
<keyword evidence="6" id="KW-0282">Flagellum</keyword>
<evidence type="ECO:0000256" key="1">
    <source>
        <dbReference type="ARBA" id="ARBA00004117"/>
    </source>
</evidence>
<evidence type="ECO:0000256" key="3">
    <source>
        <dbReference type="ARBA" id="ARBA00023143"/>
    </source>
</evidence>
<organism evidence="6 7">
    <name type="scientific">Salimicrobium flavidum</name>
    <dbReference type="NCBI Taxonomy" id="570947"/>
    <lineage>
        <taxon>Bacteria</taxon>
        <taxon>Bacillati</taxon>
        <taxon>Bacillota</taxon>
        <taxon>Bacilli</taxon>
        <taxon>Bacillales</taxon>
        <taxon>Bacillaceae</taxon>
        <taxon>Salimicrobium</taxon>
    </lineage>
</organism>
<evidence type="ECO:0000256" key="2">
    <source>
        <dbReference type="ARBA" id="ARBA00009272"/>
    </source>
</evidence>
<evidence type="ECO:0000313" key="6">
    <source>
        <dbReference type="EMBL" id="SIS37659.1"/>
    </source>
</evidence>
<dbReference type="PANTHER" id="PTHR34653">
    <property type="match status" value="1"/>
</dbReference>
<dbReference type="GO" id="GO:0009425">
    <property type="term" value="C:bacterial-type flagellum basal body"/>
    <property type="evidence" value="ECO:0007669"/>
    <property type="project" value="UniProtKB-SubCell"/>
</dbReference>
<dbReference type="HAMAP" id="MF_00724">
    <property type="entry name" value="FliE"/>
    <property type="match status" value="1"/>
</dbReference>
<accession>A0A1N7IKP2</accession>
<name>A0A1N7IKP2_9BACI</name>
<dbReference type="PRINTS" id="PR01006">
    <property type="entry name" value="FLGHOOKFLIE"/>
</dbReference>
<dbReference type="RefSeq" id="WP_076556673.1">
    <property type="nucleotide sequence ID" value="NZ_FTOC01000001.1"/>
</dbReference>
<protein>
    <recommendedName>
        <fullName evidence="4 5">Flagellar hook-basal body complex protein FliE</fullName>
    </recommendedName>
</protein>
<dbReference type="AlphaFoldDB" id="A0A1N7IKP2"/>
<dbReference type="STRING" id="570947.SAMN05421687_101413"/>
<evidence type="ECO:0000256" key="4">
    <source>
        <dbReference type="HAMAP-Rule" id="MF_00724"/>
    </source>
</evidence>
<sequence length="97" mass="10763">MVQSINGLPQMSLRETYDTSPNEVHTKFADSLKNAIDGVNKAQVESNEMTKALARGEVDDLHNVMISSQKASVMMTTATEVQSKVVEAYKEVMRMQV</sequence>
<keyword evidence="7" id="KW-1185">Reference proteome</keyword>
<evidence type="ECO:0000313" key="7">
    <source>
        <dbReference type="Proteomes" id="UP000187608"/>
    </source>
</evidence>
<evidence type="ECO:0000256" key="5">
    <source>
        <dbReference type="NCBIfam" id="TIGR00205"/>
    </source>
</evidence>
<dbReference type="PANTHER" id="PTHR34653:SF1">
    <property type="entry name" value="FLAGELLAR HOOK-BASAL BODY COMPLEX PROTEIN FLIE"/>
    <property type="match status" value="1"/>
</dbReference>
<dbReference type="InterPro" id="IPR001624">
    <property type="entry name" value="FliE"/>
</dbReference>